<keyword evidence="2" id="KW-1185">Reference proteome</keyword>
<accession>A0A3E2HIX4</accession>
<comment type="caution">
    <text evidence="1">The sequence shown here is derived from an EMBL/GenBank/DDBJ whole genome shotgun (WGS) entry which is preliminary data.</text>
</comment>
<evidence type="ECO:0000313" key="1">
    <source>
        <dbReference type="EMBL" id="RFU33255.1"/>
    </source>
</evidence>
<organism evidence="1 2">
    <name type="scientific">Scytalidium lignicola</name>
    <name type="common">Hyphomycete</name>
    <dbReference type="NCBI Taxonomy" id="5539"/>
    <lineage>
        <taxon>Eukaryota</taxon>
        <taxon>Fungi</taxon>
        <taxon>Dikarya</taxon>
        <taxon>Ascomycota</taxon>
        <taxon>Pezizomycotina</taxon>
        <taxon>Leotiomycetes</taxon>
        <taxon>Leotiomycetes incertae sedis</taxon>
        <taxon>Scytalidium</taxon>
    </lineage>
</organism>
<evidence type="ECO:0000313" key="2">
    <source>
        <dbReference type="Proteomes" id="UP000258309"/>
    </source>
</evidence>
<protein>
    <submittedName>
        <fullName evidence="1">Uncharacterized protein</fullName>
    </submittedName>
</protein>
<sequence>MFSSQTPESLHHDFGAIIQDSHSVRIRGFYHISSALALNGSRIIHVSIQDVSLHQGDLEKFCNGLGNEVETVLLQKIQLLNGTWAGTLEILRGKVLFRGCSGRQRPVTFSMLTGGGFGRGNAWGGSGRPWIFVLAEEYVLKAEAKENPLRMNE</sequence>
<feature type="non-terminal residue" evidence="1">
    <location>
        <position position="153"/>
    </location>
</feature>
<proteinExistence type="predicted"/>
<dbReference type="Proteomes" id="UP000258309">
    <property type="component" value="Unassembled WGS sequence"/>
</dbReference>
<name>A0A3E2HIX4_SCYLI</name>
<feature type="non-terminal residue" evidence="1">
    <location>
        <position position="1"/>
    </location>
</feature>
<gene>
    <name evidence="1" type="ORF">B7463_g3042</name>
</gene>
<dbReference type="AlphaFoldDB" id="A0A3E2HIX4"/>
<dbReference type="OrthoDB" id="3759773at2759"/>
<reference evidence="1 2" key="1">
    <citation type="submission" date="2018-05" db="EMBL/GenBank/DDBJ databases">
        <title>Draft genome sequence of Scytalidium lignicola DSM 105466, a ubiquitous saprotrophic fungus.</title>
        <authorList>
            <person name="Buettner E."/>
            <person name="Gebauer A.M."/>
            <person name="Hofrichter M."/>
            <person name="Liers C."/>
            <person name="Kellner H."/>
        </authorList>
    </citation>
    <scope>NUCLEOTIDE SEQUENCE [LARGE SCALE GENOMIC DNA]</scope>
    <source>
        <strain evidence="1 2">DSM 105466</strain>
    </source>
</reference>
<dbReference type="EMBL" id="NCSJ02000038">
    <property type="protein sequence ID" value="RFU33255.1"/>
    <property type="molecule type" value="Genomic_DNA"/>
</dbReference>